<dbReference type="Pfam" id="PF01063">
    <property type="entry name" value="Aminotran_4"/>
    <property type="match status" value="1"/>
</dbReference>
<accession>A0A1G4K4P8</accession>
<proteinExistence type="predicted"/>
<evidence type="ECO:0000313" key="2">
    <source>
        <dbReference type="EMBL" id="SCU98619.1"/>
    </source>
</evidence>
<reference evidence="3" key="1">
    <citation type="submission" date="2016-03" db="EMBL/GenBank/DDBJ databases">
        <authorList>
            <person name="Devillers H."/>
        </authorList>
    </citation>
    <scope>NUCLEOTIDE SEQUENCE [LARGE SCALE GENOMIC DNA]</scope>
</reference>
<dbReference type="SUPFAM" id="SSF56752">
    <property type="entry name" value="D-aminoacid aminotransferase-like PLP-dependent enzymes"/>
    <property type="match status" value="1"/>
</dbReference>
<protein>
    <submittedName>
        <fullName evidence="2">LAMI_0F15544g1_1</fullName>
    </submittedName>
</protein>
<sequence length="401" mass="45364">MVAAKEVELTPVQQKVAEVVQHELIDPHFNYNDSDFEILSTIRYDSHFTSYPDNGEPAASKSNNKPPSQSEVDPRICLLSENEPFNASIESDLFLDFVTQQAPGDDERSLEEILGIFNEAQNTVVPLTPPIEVDSPNDDENLEALWKIFYNRFLLLGEHFKRLNLALEFFGWNFHVPLQLLLEKLVQALPSDHAHDDDSPAAKMRIMLSEPSKYKMRVLLSSSGKMRIEAHPLAAPKLPPQHPSQYFINEVLSGFLPEGPNIWNVYIDSKPMPISPFTTFKTTKRDHYTEARNRLSEMAQKDGNSLSNSEILVYNSAFELMEGTITNVALFRQNDGQQYYYATPLLSSGCLCGVMRYYLLKKKLICEESLDVRDLKDGDVVLLFNGVMGCVKGLIKTKPAL</sequence>
<evidence type="ECO:0000256" key="1">
    <source>
        <dbReference type="SAM" id="MobiDB-lite"/>
    </source>
</evidence>
<name>A0A1G4K4P8_9SACH</name>
<dbReference type="AlphaFoldDB" id="A0A1G4K4P8"/>
<dbReference type="InterPro" id="IPR036038">
    <property type="entry name" value="Aminotransferase-like"/>
</dbReference>
<dbReference type="Proteomes" id="UP000191024">
    <property type="component" value="Chromosome F"/>
</dbReference>
<dbReference type="InterPro" id="IPR001544">
    <property type="entry name" value="Aminotrans_IV"/>
</dbReference>
<dbReference type="GO" id="GO:0003824">
    <property type="term" value="F:catalytic activity"/>
    <property type="evidence" value="ECO:0007669"/>
    <property type="project" value="InterPro"/>
</dbReference>
<feature type="region of interest" description="Disordered" evidence="1">
    <location>
        <begin position="50"/>
        <end position="72"/>
    </location>
</feature>
<gene>
    <name evidence="2" type="ORF">LAMI_0F15544G</name>
</gene>
<dbReference type="STRING" id="1230905.A0A1G4K4P8"/>
<dbReference type="Gene3D" id="3.20.10.10">
    <property type="entry name" value="D-amino Acid Aminotransferase, subunit A, domain 2"/>
    <property type="match status" value="1"/>
</dbReference>
<dbReference type="InterPro" id="IPR043132">
    <property type="entry name" value="BCAT-like_C"/>
</dbReference>
<evidence type="ECO:0000313" key="3">
    <source>
        <dbReference type="Proteomes" id="UP000191024"/>
    </source>
</evidence>
<dbReference type="EMBL" id="LT598467">
    <property type="protein sequence ID" value="SCU98619.1"/>
    <property type="molecule type" value="Genomic_DNA"/>
</dbReference>
<feature type="compositionally biased region" description="Polar residues" evidence="1">
    <location>
        <begin position="60"/>
        <end position="71"/>
    </location>
</feature>
<organism evidence="2 3">
    <name type="scientific">Lachancea mirantina</name>
    <dbReference type="NCBI Taxonomy" id="1230905"/>
    <lineage>
        <taxon>Eukaryota</taxon>
        <taxon>Fungi</taxon>
        <taxon>Dikarya</taxon>
        <taxon>Ascomycota</taxon>
        <taxon>Saccharomycotina</taxon>
        <taxon>Saccharomycetes</taxon>
        <taxon>Saccharomycetales</taxon>
        <taxon>Saccharomycetaceae</taxon>
        <taxon>Lachancea</taxon>
    </lineage>
</organism>
<keyword evidence="3" id="KW-1185">Reference proteome</keyword>
<dbReference type="OrthoDB" id="5288718at2759"/>